<keyword evidence="4" id="KW-1185">Reference proteome</keyword>
<dbReference type="PROSITE" id="PS50005">
    <property type="entry name" value="TPR"/>
    <property type="match status" value="1"/>
</dbReference>
<accession>A0A967EI33</accession>
<comment type="caution">
    <text evidence="3">The sequence shown here is derived from an EMBL/GenBank/DDBJ whole genome shotgun (WGS) entry which is preliminary data.</text>
</comment>
<dbReference type="SUPFAM" id="SSF48452">
    <property type="entry name" value="TPR-like"/>
    <property type="match status" value="1"/>
</dbReference>
<feature type="region of interest" description="Disordered" evidence="2">
    <location>
        <begin position="1"/>
        <end position="70"/>
    </location>
</feature>
<gene>
    <name evidence="3" type="ORF">GOB87_01055</name>
</gene>
<feature type="compositionally biased region" description="Polar residues" evidence="2">
    <location>
        <begin position="1"/>
        <end position="10"/>
    </location>
</feature>
<dbReference type="InterPro" id="IPR011990">
    <property type="entry name" value="TPR-like_helical_dom_sf"/>
</dbReference>
<name>A0A967EI33_9PROT</name>
<evidence type="ECO:0008006" key="5">
    <source>
        <dbReference type="Google" id="ProtNLM"/>
    </source>
</evidence>
<feature type="repeat" description="TPR" evidence="1">
    <location>
        <begin position="599"/>
        <end position="632"/>
    </location>
</feature>
<evidence type="ECO:0000313" key="4">
    <source>
        <dbReference type="Proteomes" id="UP000597459"/>
    </source>
</evidence>
<dbReference type="AlphaFoldDB" id="A0A967EI33"/>
<dbReference type="InterPro" id="IPR019734">
    <property type="entry name" value="TPR_rpt"/>
</dbReference>
<protein>
    <recommendedName>
        <fullName evidence="5">Tetratricopeptide repeat protein</fullName>
    </recommendedName>
</protein>
<evidence type="ECO:0000256" key="2">
    <source>
        <dbReference type="SAM" id="MobiDB-lite"/>
    </source>
</evidence>
<keyword evidence="1" id="KW-0802">TPR repeat</keyword>
<reference evidence="3" key="1">
    <citation type="submission" date="2019-11" db="EMBL/GenBank/DDBJ databases">
        <title>Description of new Acetobacter species.</title>
        <authorList>
            <person name="Cleenwerck I."/>
            <person name="Sombolestani A.S."/>
        </authorList>
    </citation>
    <scope>NUCLEOTIDE SEQUENCE</scope>
    <source>
        <strain evidence="3">LMG 1626</strain>
    </source>
</reference>
<dbReference type="Proteomes" id="UP000597459">
    <property type="component" value="Unassembled WGS sequence"/>
</dbReference>
<proteinExistence type="predicted"/>
<dbReference type="Gene3D" id="1.25.40.10">
    <property type="entry name" value="Tetratricopeptide repeat domain"/>
    <property type="match status" value="1"/>
</dbReference>
<dbReference type="EMBL" id="WOTH01000001">
    <property type="protein sequence ID" value="NHO52554.1"/>
    <property type="molecule type" value="Genomic_DNA"/>
</dbReference>
<feature type="compositionally biased region" description="Polar residues" evidence="2">
    <location>
        <begin position="25"/>
        <end position="36"/>
    </location>
</feature>
<feature type="compositionally biased region" description="Low complexity" evidence="2">
    <location>
        <begin position="47"/>
        <end position="63"/>
    </location>
</feature>
<organism evidence="3 4">
    <name type="scientific">Acetobacter estunensis</name>
    <dbReference type="NCBI Taxonomy" id="104097"/>
    <lineage>
        <taxon>Bacteria</taxon>
        <taxon>Pseudomonadati</taxon>
        <taxon>Pseudomonadota</taxon>
        <taxon>Alphaproteobacteria</taxon>
        <taxon>Acetobacterales</taxon>
        <taxon>Acetobacteraceae</taxon>
        <taxon>Acetobacter</taxon>
    </lineage>
</organism>
<evidence type="ECO:0000313" key="3">
    <source>
        <dbReference type="EMBL" id="NHO52554.1"/>
    </source>
</evidence>
<sequence length="801" mass="85576">MVPEATSNAQVKGASALPAEWQAQRIGQQPDSQDVVTTPVPAAPDKTSAAPTAGASPAGSSASDQRSDSTGQAAVERIFLPFGDSTAVAGFWSGNDFLLVADRAVPMDASALKDTGPFSHASVQTMGNTTVVSIHFDQSRELSLHKQTGGWILSLVHPQDEGAHRSSISPEQRDGGLLYPLPGAGRVIEIADPASGARLLVAPSSAEVPGPVLTRHHVGYELRPSLQGLVFAVESDQVEVRNGDGGPFLDILGKNGIPLAGGASGRVADDRVDWAWLGLRALPSPMLREDYRRLWTRAAMLPPPQRDEARLAAARAAFAMGDAPGARAILATAIQDRPDLASLPNVAFLQAASELLAGNTAGAGALESPEAGADGVLWRGLYMARSGGNPKRAASLLAEGYLQLRDYPEPLRQKLAPEIAHYIAQYGSDEDRTVLTQQDTPPLDDLTQALLTLRNGDQEKALGMFSHLAASKDPVVSERGNEEAIALKLAMKRIRPAEAATAYDRLLFAARQAGREKDVRHGLIDALMQAGEWPRALVALDKSVELFPEERVSLTPKVEEILIHLAESSADEHSGADTIDTVAMIQSHVDQIPDGPAKGRILAGLGQKLMAIGLPGKAATAFERALPLAPDETRRAAWGGELAQADIAAQRLGQARRALDETADTSVDGDVASKRRVIAAGLLLREGNRDQALLMLAQDESDASLDLRGRILEEQRKWPDAVLVVGRLATHALPETGVLSLSQQELALRLATDAARANDWGTLDRLREWVGSRKMTPERQRVFNLLVTSPEEDLRRRAEAP</sequence>
<evidence type="ECO:0000256" key="1">
    <source>
        <dbReference type="PROSITE-ProRule" id="PRU00339"/>
    </source>
</evidence>